<sequence length="70" mass="7727">MVLELSPETEHSSAAQVIHVSPHGPHGWVAPNIRRAVGLNQRFKSEIFQRKQRREAVLARIGHLVVGGAV</sequence>
<keyword evidence="2" id="KW-1185">Reference proteome</keyword>
<comment type="caution">
    <text evidence="1">The sequence shown here is derived from an EMBL/GenBank/DDBJ whole genome shotgun (WGS) entry which is preliminary data.</text>
</comment>
<dbReference type="AlphaFoldDB" id="A0A4Z2IF62"/>
<dbReference type="EMBL" id="SRLO01000093">
    <property type="protein sequence ID" value="TNN76421.1"/>
    <property type="molecule type" value="Genomic_DNA"/>
</dbReference>
<evidence type="ECO:0000313" key="1">
    <source>
        <dbReference type="EMBL" id="TNN76421.1"/>
    </source>
</evidence>
<accession>A0A4Z2IF62</accession>
<evidence type="ECO:0000313" key="2">
    <source>
        <dbReference type="Proteomes" id="UP000314294"/>
    </source>
</evidence>
<name>A0A4Z2IF62_9TELE</name>
<organism evidence="1 2">
    <name type="scientific">Liparis tanakae</name>
    <name type="common">Tanaka's snailfish</name>
    <dbReference type="NCBI Taxonomy" id="230148"/>
    <lineage>
        <taxon>Eukaryota</taxon>
        <taxon>Metazoa</taxon>
        <taxon>Chordata</taxon>
        <taxon>Craniata</taxon>
        <taxon>Vertebrata</taxon>
        <taxon>Euteleostomi</taxon>
        <taxon>Actinopterygii</taxon>
        <taxon>Neopterygii</taxon>
        <taxon>Teleostei</taxon>
        <taxon>Neoteleostei</taxon>
        <taxon>Acanthomorphata</taxon>
        <taxon>Eupercaria</taxon>
        <taxon>Perciformes</taxon>
        <taxon>Cottioidei</taxon>
        <taxon>Cottales</taxon>
        <taxon>Liparidae</taxon>
        <taxon>Liparis</taxon>
    </lineage>
</organism>
<gene>
    <name evidence="1" type="ORF">EYF80_013286</name>
</gene>
<reference evidence="1 2" key="1">
    <citation type="submission" date="2019-03" db="EMBL/GenBank/DDBJ databases">
        <title>First draft genome of Liparis tanakae, snailfish: a comprehensive survey of snailfish specific genes.</title>
        <authorList>
            <person name="Kim W."/>
            <person name="Song I."/>
            <person name="Jeong J.-H."/>
            <person name="Kim D."/>
            <person name="Kim S."/>
            <person name="Ryu S."/>
            <person name="Song J.Y."/>
            <person name="Lee S.K."/>
        </authorList>
    </citation>
    <scope>NUCLEOTIDE SEQUENCE [LARGE SCALE GENOMIC DNA]</scope>
    <source>
        <tissue evidence="1">Muscle</tissue>
    </source>
</reference>
<dbReference type="Proteomes" id="UP000314294">
    <property type="component" value="Unassembled WGS sequence"/>
</dbReference>
<protein>
    <submittedName>
        <fullName evidence="1">Uncharacterized protein</fullName>
    </submittedName>
</protein>
<proteinExistence type="predicted"/>